<proteinExistence type="inferred from homology"/>
<protein>
    <submittedName>
        <fullName evidence="6">Transcriptional regulator, LysR family</fullName>
    </submittedName>
</protein>
<dbReference type="Gene3D" id="3.40.190.10">
    <property type="entry name" value="Periplasmic binding protein-like II"/>
    <property type="match status" value="2"/>
</dbReference>
<sequence>MLNVGRLRVLKEVATHGSLTGAAEALSFSQPAISNQIAKLEQETGTRLIERGPRGVRLTGAGELLVRHAESVLSRLDQAQAELEEHLQVRRGRLRLGAFPTAFVDLVARALVNFKAAHPEVDVALEEIWVESAFDRLDDGELDLALVFEYSLSTVLPEEHPRMHLLDDLMYLVVGRDHRLAHARDVTLEDLRDEPWLEYTQGGPASRVLRHAFYSAGIEPRVMLEIDDLLAIQGLVVAGVGHTFVPGMALPALRPELIVRSLGDQLPTRRISALWPKSGLSPAAAAMLRVLEQAALPLQDQVRAGSAVSPAGAAAPRDT</sequence>
<dbReference type="GO" id="GO:0003677">
    <property type="term" value="F:DNA binding"/>
    <property type="evidence" value="ECO:0007669"/>
    <property type="project" value="UniProtKB-KW"/>
</dbReference>
<dbReference type="InterPro" id="IPR005119">
    <property type="entry name" value="LysR_subst-bd"/>
</dbReference>
<accession>A0A6J4SDI5</accession>
<dbReference type="InterPro" id="IPR036390">
    <property type="entry name" value="WH_DNA-bd_sf"/>
</dbReference>
<feature type="domain" description="HTH lysR-type" evidence="5">
    <location>
        <begin position="2"/>
        <end position="59"/>
    </location>
</feature>
<keyword evidence="3" id="KW-0238">DNA-binding</keyword>
<keyword evidence="2" id="KW-0805">Transcription regulation</keyword>
<dbReference type="EMBL" id="CADCVJ010000224">
    <property type="protein sequence ID" value="CAA9492933.1"/>
    <property type="molecule type" value="Genomic_DNA"/>
</dbReference>
<dbReference type="GO" id="GO:0032993">
    <property type="term" value="C:protein-DNA complex"/>
    <property type="evidence" value="ECO:0007669"/>
    <property type="project" value="TreeGrafter"/>
</dbReference>
<dbReference type="InterPro" id="IPR036388">
    <property type="entry name" value="WH-like_DNA-bd_sf"/>
</dbReference>
<reference evidence="6" key="1">
    <citation type="submission" date="2020-02" db="EMBL/GenBank/DDBJ databases">
        <authorList>
            <person name="Meier V. D."/>
        </authorList>
    </citation>
    <scope>NUCLEOTIDE SEQUENCE</scope>
    <source>
        <strain evidence="6">AVDCRST_MAG38</strain>
    </source>
</reference>
<name>A0A6J4SDI5_9ACTN</name>
<evidence type="ECO:0000256" key="1">
    <source>
        <dbReference type="ARBA" id="ARBA00009437"/>
    </source>
</evidence>
<gene>
    <name evidence="6" type="ORF">AVDCRST_MAG38-2746</name>
</gene>
<dbReference type="SUPFAM" id="SSF53850">
    <property type="entry name" value="Periplasmic binding protein-like II"/>
    <property type="match status" value="1"/>
</dbReference>
<dbReference type="Pfam" id="PF03466">
    <property type="entry name" value="LysR_substrate"/>
    <property type="match status" value="1"/>
</dbReference>
<evidence type="ECO:0000256" key="3">
    <source>
        <dbReference type="ARBA" id="ARBA00023125"/>
    </source>
</evidence>
<evidence type="ECO:0000256" key="2">
    <source>
        <dbReference type="ARBA" id="ARBA00023015"/>
    </source>
</evidence>
<dbReference type="CDD" id="cd08423">
    <property type="entry name" value="PBP2_LTTR_like_6"/>
    <property type="match status" value="1"/>
</dbReference>
<dbReference type="FunFam" id="1.10.10.10:FF:000001">
    <property type="entry name" value="LysR family transcriptional regulator"/>
    <property type="match status" value="1"/>
</dbReference>
<dbReference type="GO" id="GO:0003700">
    <property type="term" value="F:DNA-binding transcription factor activity"/>
    <property type="evidence" value="ECO:0007669"/>
    <property type="project" value="InterPro"/>
</dbReference>
<dbReference type="Gene3D" id="1.10.10.10">
    <property type="entry name" value="Winged helix-like DNA-binding domain superfamily/Winged helix DNA-binding domain"/>
    <property type="match status" value="1"/>
</dbReference>
<dbReference type="PANTHER" id="PTHR30346">
    <property type="entry name" value="TRANSCRIPTIONAL DUAL REGULATOR HCAR-RELATED"/>
    <property type="match status" value="1"/>
</dbReference>
<dbReference type="Pfam" id="PF00126">
    <property type="entry name" value="HTH_1"/>
    <property type="match status" value="1"/>
</dbReference>
<dbReference type="PROSITE" id="PS50931">
    <property type="entry name" value="HTH_LYSR"/>
    <property type="match status" value="1"/>
</dbReference>
<organism evidence="6">
    <name type="scientific">uncultured Solirubrobacteraceae bacterium</name>
    <dbReference type="NCBI Taxonomy" id="1162706"/>
    <lineage>
        <taxon>Bacteria</taxon>
        <taxon>Bacillati</taxon>
        <taxon>Actinomycetota</taxon>
        <taxon>Thermoleophilia</taxon>
        <taxon>Solirubrobacterales</taxon>
        <taxon>Solirubrobacteraceae</taxon>
        <taxon>environmental samples</taxon>
    </lineage>
</organism>
<evidence type="ECO:0000259" key="5">
    <source>
        <dbReference type="PROSITE" id="PS50931"/>
    </source>
</evidence>
<dbReference type="PRINTS" id="PR00039">
    <property type="entry name" value="HTHLYSR"/>
</dbReference>
<dbReference type="PANTHER" id="PTHR30346:SF29">
    <property type="entry name" value="LYSR SUBSTRATE-BINDING"/>
    <property type="match status" value="1"/>
</dbReference>
<dbReference type="SUPFAM" id="SSF46785">
    <property type="entry name" value="Winged helix' DNA-binding domain"/>
    <property type="match status" value="1"/>
</dbReference>
<keyword evidence="4" id="KW-0804">Transcription</keyword>
<dbReference type="InterPro" id="IPR000847">
    <property type="entry name" value="LysR_HTH_N"/>
</dbReference>
<evidence type="ECO:0000256" key="4">
    <source>
        <dbReference type="ARBA" id="ARBA00023163"/>
    </source>
</evidence>
<comment type="similarity">
    <text evidence="1">Belongs to the LysR transcriptional regulatory family.</text>
</comment>
<evidence type="ECO:0000313" key="6">
    <source>
        <dbReference type="EMBL" id="CAA9492933.1"/>
    </source>
</evidence>
<dbReference type="AlphaFoldDB" id="A0A6J4SDI5"/>